<evidence type="ECO:0000256" key="1">
    <source>
        <dbReference type="ARBA" id="ARBA00023122"/>
    </source>
</evidence>
<dbReference type="RefSeq" id="WP_382261027.1">
    <property type="nucleotide sequence ID" value="NZ_CP118158.1"/>
</dbReference>
<dbReference type="AlphaFoldDB" id="A0ABD5XTU9"/>
<evidence type="ECO:0000259" key="3">
    <source>
        <dbReference type="PROSITE" id="PS51371"/>
    </source>
</evidence>
<dbReference type="InterPro" id="IPR000644">
    <property type="entry name" value="CBS_dom"/>
</dbReference>
<dbReference type="PROSITE" id="PS51371">
    <property type="entry name" value="CBS"/>
    <property type="match status" value="2"/>
</dbReference>
<dbReference type="SMART" id="SM00116">
    <property type="entry name" value="CBS"/>
    <property type="match status" value="2"/>
</dbReference>
<evidence type="ECO:0000313" key="5">
    <source>
        <dbReference type="Proteomes" id="UP001596432"/>
    </source>
</evidence>
<evidence type="ECO:0000313" key="4">
    <source>
        <dbReference type="EMBL" id="MFC7138522.1"/>
    </source>
</evidence>
<dbReference type="InterPro" id="IPR046342">
    <property type="entry name" value="CBS_dom_sf"/>
</dbReference>
<protein>
    <submittedName>
        <fullName evidence="4">CBS domain-containing protein</fullName>
    </submittedName>
</protein>
<accession>A0ABD5XTU9</accession>
<name>A0ABD5XTU9_9EURY</name>
<dbReference type="SUPFAM" id="SSF54631">
    <property type="entry name" value="CBS-domain pair"/>
    <property type="match status" value="1"/>
</dbReference>
<comment type="caution">
    <text evidence="4">The sequence shown here is derived from an EMBL/GenBank/DDBJ whole genome shotgun (WGS) entry which is preliminary data.</text>
</comment>
<keyword evidence="1 2" id="KW-0129">CBS domain</keyword>
<dbReference type="InterPro" id="IPR051257">
    <property type="entry name" value="Diverse_CBS-Domain"/>
</dbReference>
<dbReference type="Proteomes" id="UP001596432">
    <property type="component" value="Unassembled WGS sequence"/>
</dbReference>
<gene>
    <name evidence="4" type="ORF">ACFQMA_01575</name>
</gene>
<dbReference type="EMBL" id="JBHTAS010000001">
    <property type="protein sequence ID" value="MFC7138522.1"/>
    <property type="molecule type" value="Genomic_DNA"/>
</dbReference>
<sequence>MPVGNLGPDDVVTVSPDATVSDVVEKLDSENVGSVVVTEDDSPIGVVTDRDIALEVPGTANLESQSVEDVMTEDPVTIREDEPAMELSRTIGEHNVRRIPIVDENDAVTGIATLDDLVATIGEQLDNVSNTVESQSPDYRP</sequence>
<proteinExistence type="predicted"/>
<feature type="domain" description="CBS" evidence="3">
    <location>
        <begin position="6"/>
        <end position="64"/>
    </location>
</feature>
<dbReference type="PANTHER" id="PTHR43080:SF2">
    <property type="entry name" value="CBS DOMAIN-CONTAINING PROTEIN"/>
    <property type="match status" value="1"/>
</dbReference>
<keyword evidence="5" id="KW-1185">Reference proteome</keyword>
<dbReference type="PANTHER" id="PTHR43080">
    <property type="entry name" value="CBS DOMAIN-CONTAINING PROTEIN CBSX3, MITOCHONDRIAL"/>
    <property type="match status" value="1"/>
</dbReference>
<dbReference type="Pfam" id="PF00571">
    <property type="entry name" value="CBS"/>
    <property type="match status" value="2"/>
</dbReference>
<evidence type="ECO:0000256" key="2">
    <source>
        <dbReference type="PROSITE-ProRule" id="PRU00703"/>
    </source>
</evidence>
<reference evidence="4 5" key="1">
    <citation type="journal article" date="2019" name="Int. J. Syst. Evol. Microbiol.">
        <title>The Global Catalogue of Microorganisms (GCM) 10K type strain sequencing project: providing services to taxonomists for standard genome sequencing and annotation.</title>
        <authorList>
            <consortium name="The Broad Institute Genomics Platform"/>
            <consortium name="The Broad Institute Genome Sequencing Center for Infectious Disease"/>
            <person name="Wu L."/>
            <person name="Ma J."/>
        </authorList>
    </citation>
    <scope>NUCLEOTIDE SEQUENCE [LARGE SCALE GENOMIC DNA]</scope>
    <source>
        <strain evidence="4 5">XZYJT29</strain>
    </source>
</reference>
<feature type="domain" description="CBS" evidence="3">
    <location>
        <begin position="71"/>
        <end position="127"/>
    </location>
</feature>
<dbReference type="Gene3D" id="3.10.580.10">
    <property type="entry name" value="CBS-domain"/>
    <property type="match status" value="1"/>
</dbReference>
<organism evidence="4 5">
    <name type="scientific">Halosimplex aquaticum</name>
    <dbReference type="NCBI Taxonomy" id="3026162"/>
    <lineage>
        <taxon>Archaea</taxon>
        <taxon>Methanobacteriati</taxon>
        <taxon>Methanobacteriota</taxon>
        <taxon>Stenosarchaea group</taxon>
        <taxon>Halobacteria</taxon>
        <taxon>Halobacteriales</taxon>
        <taxon>Haloarculaceae</taxon>
        <taxon>Halosimplex</taxon>
    </lineage>
</organism>
<dbReference type="GeneID" id="78818762"/>